<evidence type="ECO:0000259" key="1">
    <source>
        <dbReference type="Pfam" id="PF00961"/>
    </source>
</evidence>
<dbReference type="InterPro" id="IPR004860">
    <property type="entry name" value="LAGLIDADG_dom"/>
</dbReference>
<gene>
    <name evidence="2" type="ORF">A2841_03840</name>
</gene>
<reference evidence="2 3" key="1">
    <citation type="journal article" date="2016" name="Nat. Commun.">
        <title>Thousands of microbial genomes shed light on interconnected biogeochemical processes in an aquifer system.</title>
        <authorList>
            <person name="Anantharaman K."/>
            <person name="Brown C.T."/>
            <person name="Hug L.A."/>
            <person name="Sharon I."/>
            <person name="Castelle C.J."/>
            <person name="Probst A.J."/>
            <person name="Thomas B.C."/>
            <person name="Singh A."/>
            <person name="Wilkins M.J."/>
            <person name="Karaoz U."/>
            <person name="Brodie E.L."/>
            <person name="Williams K.H."/>
            <person name="Hubbard S.S."/>
            <person name="Banfield J.F."/>
        </authorList>
    </citation>
    <scope>NUCLEOTIDE SEQUENCE [LARGE SCALE GENOMIC DNA]</scope>
</reference>
<evidence type="ECO:0000313" key="3">
    <source>
        <dbReference type="Proteomes" id="UP000178249"/>
    </source>
</evidence>
<evidence type="ECO:0000313" key="2">
    <source>
        <dbReference type="EMBL" id="OGG43296.1"/>
    </source>
</evidence>
<comment type="caution">
    <text evidence="2">The sequence shown here is derived from an EMBL/GenBank/DDBJ whole genome shotgun (WGS) entry which is preliminary data.</text>
</comment>
<dbReference type="AlphaFoldDB" id="A0A1F6C267"/>
<name>A0A1F6C267_9BACT</name>
<proteinExistence type="predicted"/>
<feature type="domain" description="Homing endonuclease LAGLIDADG" evidence="1">
    <location>
        <begin position="19"/>
        <end position="99"/>
    </location>
</feature>
<dbReference type="InterPro" id="IPR027434">
    <property type="entry name" value="Homing_endonucl"/>
</dbReference>
<organism evidence="2 3">
    <name type="scientific">Candidatus Kaiserbacteria bacterium RIFCSPHIGHO2_01_FULL_48_10</name>
    <dbReference type="NCBI Taxonomy" id="1798476"/>
    <lineage>
        <taxon>Bacteria</taxon>
        <taxon>Candidatus Kaiseribacteriota</taxon>
    </lineage>
</organism>
<sequence length="164" mass="18904">MQRQDNTVGSRHNNDLAYIAGFLDGDGSIMLQIKKRKDGNVSGRRFMATICFYQDARHAKPLEWIRKVLGIGYMSYRNDGMAELRINGFKQTEEILLKLLPFIKFKKIQAAEVVKAVRILQKDIRTESDLRKVATAMIRIQSVNYATRKKKTLEEILIMLDLTP</sequence>
<dbReference type="GO" id="GO:0004519">
    <property type="term" value="F:endonuclease activity"/>
    <property type="evidence" value="ECO:0007669"/>
    <property type="project" value="InterPro"/>
</dbReference>
<protein>
    <recommendedName>
        <fullName evidence="1">Homing endonuclease LAGLIDADG domain-containing protein</fullName>
    </recommendedName>
</protein>
<dbReference type="SUPFAM" id="SSF55608">
    <property type="entry name" value="Homing endonucleases"/>
    <property type="match status" value="1"/>
</dbReference>
<dbReference type="Pfam" id="PF00961">
    <property type="entry name" value="LAGLIDADG_1"/>
    <property type="match status" value="1"/>
</dbReference>
<dbReference type="EMBL" id="MFKP01000045">
    <property type="protein sequence ID" value="OGG43296.1"/>
    <property type="molecule type" value="Genomic_DNA"/>
</dbReference>
<dbReference type="Gene3D" id="3.10.28.10">
    <property type="entry name" value="Homing endonucleases"/>
    <property type="match status" value="1"/>
</dbReference>
<dbReference type="Proteomes" id="UP000178249">
    <property type="component" value="Unassembled WGS sequence"/>
</dbReference>
<accession>A0A1F6C267</accession>